<proteinExistence type="predicted"/>
<evidence type="ECO:0000256" key="1">
    <source>
        <dbReference type="ARBA" id="ARBA00001913"/>
    </source>
</evidence>
<reference evidence="8" key="2">
    <citation type="submission" date="2025-05" db="UniProtKB">
        <authorList>
            <consortium name="EnsemblMetazoa"/>
        </authorList>
    </citation>
    <scope>IDENTIFICATION</scope>
    <source>
        <strain evidence="8">Foshan</strain>
    </source>
</reference>
<keyword evidence="3" id="KW-0106">Calcium</keyword>
<dbReference type="GeneID" id="109414983"/>
<dbReference type="Proteomes" id="UP000069940">
    <property type="component" value="Unassembled WGS sequence"/>
</dbReference>
<keyword evidence="6" id="KW-0732">Signal</keyword>
<evidence type="ECO:0000259" key="7">
    <source>
        <dbReference type="SMART" id="SM00159"/>
    </source>
</evidence>
<dbReference type="InterPro" id="IPR013320">
    <property type="entry name" value="ConA-like_dom_sf"/>
</dbReference>
<protein>
    <recommendedName>
        <fullName evidence="7">Pentraxin (PTX) domain-containing protein</fullName>
    </recommendedName>
</protein>
<dbReference type="InterPro" id="IPR051360">
    <property type="entry name" value="Neuronal_Pentraxin_Related"/>
</dbReference>
<feature type="signal peptide" evidence="6">
    <location>
        <begin position="1"/>
        <end position="26"/>
    </location>
</feature>
<keyword evidence="5" id="KW-0325">Glycoprotein</keyword>
<keyword evidence="9" id="KW-1185">Reference proteome</keyword>
<evidence type="ECO:0000256" key="6">
    <source>
        <dbReference type="SAM" id="SignalP"/>
    </source>
</evidence>
<evidence type="ECO:0000256" key="2">
    <source>
        <dbReference type="ARBA" id="ARBA00022723"/>
    </source>
</evidence>
<comment type="cofactor">
    <cofactor evidence="1">
        <name>Ca(2+)</name>
        <dbReference type="ChEBI" id="CHEBI:29108"/>
    </cofactor>
</comment>
<reference evidence="9" key="1">
    <citation type="journal article" date="2015" name="Proc. Natl. Acad. Sci. U.S.A.">
        <title>Genome sequence of the Asian Tiger mosquito, Aedes albopictus, reveals insights into its biology, genetics, and evolution.</title>
        <authorList>
            <person name="Chen X.G."/>
            <person name="Jiang X."/>
            <person name="Gu J."/>
            <person name="Xu M."/>
            <person name="Wu Y."/>
            <person name="Deng Y."/>
            <person name="Zhang C."/>
            <person name="Bonizzoni M."/>
            <person name="Dermauw W."/>
            <person name="Vontas J."/>
            <person name="Armbruster P."/>
            <person name="Huang X."/>
            <person name="Yang Y."/>
            <person name="Zhang H."/>
            <person name="He W."/>
            <person name="Peng H."/>
            <person name="Liu Y."/>
            <person name="Wu K."/>
            <person name="Chen J."/>
            <person name="Lirakis M."/>
            <person name="Topalis P."/>
            <person name="Van Leeuwen T."/>
            <person name="Hall A.B."/>
            <person name="Jiang X."/>
            <person name="Thorpe C."/>
            <person name="Mueller R.L."/>
            <person name="Sun C."/>
            <person name="Waterhouse R.M."/>
            <person name="Yan G."/>
            <person name="Tu Z.J."/>
            <person name="Fang X."/>
            <person name="James A.A."/>
        </authorList>
    </citation>
    <scope>NUCLEOTIDE SEQUENCE [LARGE SCALE GENOMIC DNA]</scope>
    <source>
        <strain evidence="9">Foshan</strain>
    </source>
</reference>
<dbReference type="RefSeq" id="XP_062707933.1">
    <property type="nucleotide sequence ID" value="XM_062851949.1"/>
</dbReference>
<evidence type="ECO:0000313" key="8">
    <source>
        <dbReference type="EnsemblMetazoa" id="AALFPA23_014378.P20894"/>
    </source>
</evidence>
<evidence type="ECO:0000256" key="5">
    <source>
        <dbReference type="ARBA" id="ARBA00023180"/>
    </source>
</evidence>
<feature type="domain" description="Pentraxin (PTX)" evidence="7">
    <location>
        <begin position="97"/>
        <end position="297"/>
    </location>
</feature>
<evidence type="ECO:0000256" key="4">
    <source>
        <dbReference type="ARBA" id="ARBA00023157"/>
    </source>
</evidence>
<name>A0ABM1Z2G9_AEDAL</name>
<evidence type="ECO:0000256" key="3">
    <source>
        <dbReference type="ARBA" id="ARBA00022837"/>
    </source>
</evidence>
<keyword evidence="4" id="KW-1015">Disulfide bond</keyword>
<dbReference type="Gene3D" id="2.60.120.200">
    <property type="match status" value="1"/>
</dbReference>
<dbReference type="PANTHER" id="PTHR19277">
    <property type="entry name" value="PENTRAXIN"/>
    <property type="match status" value="1"/>
</dbReference>
<dbReference type="PANTHER" id="PTHR19277:SF125">
    <property type="entry name" value="B6"/>
    <property type="match status" value="1"/>
</dbReference>
<accession>A0ABM1Z2G9</accession>
<dbReference type="EnsemblMetazoa" id="AALFPA23_014378.R20894">
    <property type="protein sequence ID" value="AALFPA23_014378.P20894"/>
    <property type="gene ID" value="AALFPA23_014378"/>
</dbReference>
<evidence type="ECO:0000313" key="9">
    <source>
        <dbReference type="Proteomes" id="UP000069940"/>
    </source>
</evidence>
<dbReference type="InterPro" id="IPR001759">
    <property type="entry name" value="PTX_dom"/>
</dbReference>
<dbReference type="SMART" id="SM00159">
    <property type="entry name" value="PTX"/>
    <property type="match status" value="1"/>
</dbReference>
<feature type="chain" id="PRO_5045196469" description="Pentraxin (PTX) domain-containing protein" evidence="6">
    <location>
        <begin position="27"/>
        <end position="548"/>
    </location>
</feature>
<dbReference type="Pfam" id="PF13385">
    <property type="entry name" value="Laminin_G_3"/>
    <property type="match status" value="1"/>
</dbReference>
<organism evidence="8 9">
    <name type="scientific">Aedes albopictus</name>
    <name type="common">Asian tiger mosquito</name>
    <name type="synonym">Stegomyia albopicta</name>
    <dbReference type="NCBI Taxonomy" id="7160"/>
    <lineage>
        <taxon>Eukaryota</taxon>
        <taxon>Metazoa</taxon>
        <taxon>Ecdysozoa</taxon>
        <taxon>Arthropoda</taxon>
        <taxon>Hexapoda</taxon>
        <taxon>Insecta</taxon>
        <taxon>Pterygota</taxon>
        <taxon>Neoptera</taxon>
        <taxon>Endopterygota</taxon>
        <taxon>Diptera</taxon>
        <taxon>Nematocera</taxon>
        <taxon>Culicoidea</taxon>
        <taxon>Culicidae</taxon>
        <taxon>Culicinae</taxon>
        <taxon>Aedini</taxon>
        <taxon>Aedes</taxon>
        <taxon>Stegomyia</taxon>
    </lineage>
</organism>
<keyword evidence="2" id="KW-0479">Metal-binding</keyword>
<dbReference type="SUPFAM" id="SSF49899">
    <property type="entry name" value="Concanavalin A-like lectins/glucanases"/>
    <property type="match status" value="1"/>
</dbReference>
<sequence length="548" mass="60708">MSSYHRKTVIALVVVLQSALVWRSHAALELAQSDLKEHAANKRSSVFHGNLFSSNAKSASLGVSSSDDDFPALGEDKFLDTGDLLNSQYYTDIHDTDSKCSVDKFAFNHEGRVTYEHDLPALQQFTLCAWMRFTNHTGDHTIITYAVPEEPREIQLWIANARGMSFISLAVHGQSLFRLNYPFRMRQWHHACASWNGKTGEWQLWVKSERVGRGFHNRLVDYEIKPNGKLYSGGQSITGPTDTDLHFELTMVQLYKVALSAGKAHRDHKHHHVHHFDHHGGEITPAPPVATQPPVTPPANPLLANGQIPTSVKINLANAQNQQTPGNLGIPVKGLPSQLIGGFVPSDAATITTQFKSGQFHIGGRNLQQQLAIGNILGKLKTNIASAQPTHSTVVFPDDLGKQTSTSYIDLNSPANVQIIDESRTKNIFKREITTSDEKKLRKRGLVLLKDGTIVDEEGKGSEYIFDGLAEFGLPDFKNKLGKETDIESEIREHDREPAEGEVKAVMNMCSKCDEEPFAGAIVFAWKNLRAQLDHALKAKASLVCGQF</sequence>